<reference evidence="1" key="2">
    <citation type="journal article" date="2015" name="Data Brief">
        <title>Shoot transcriptome of the giant reed, Arundo donax.</title>
        <authorList>
            <person name="Barrero R.A."/>
            <person name="Guerrero F.D."/>
            <person name="Moolhuijzen P."/>
            <person name="Goolsby J.A."/>
            <person name="Tidwell J."/>
            <person name="Bellgard S.E."/>
            <person name="Bellgard M.I."/>
        </authorList>
    </citation>
    <scope>NUCLEOTIDE SEQUENCE</scope>
    <source>
        <tissue evidence="1">Shoot tissue taken approximately 20 cm above the soil surface</tissue>
    </source>
</reference>
<organism evidence="1">
    <name type="scientific">Arundo donax</name>
    <name type="common">Giant reed</name>
    <name type="synonym">Donax arundinaceus</name>
    <dbReference type="NCBI Taxonomy" id="35708"/>
    <lineage>
        <taxon>Eukaryota</taxon>
        <taxon>Viridiplantae</taxon>
        <taxon>Streptophyta</taxon>
        <taxon>Embryophyta</taxon>
        <taxon>Tracheophyta</taxon>
        <taxon>Spermatophyta</taxon>
        <taxon>Magnoliopsida</taxon>
        <taxon>Liliopsida</taxon>
        <taxon>Poales</taxon>
        <taxon>Poaceae</taxon>
        <taxon>PACMAD clade</taxon>
        <taxon>Arundinoideae</taxon>
        <taxon>Arundineae</taxon>
        <taxon>Arundo</taxon>
    </lineage>
</organism>
<accession>A0A0A9HPL1</accession>
<dbReference type="EMBL" id="GBRH01163033">
    <property type="protein sequence ID" value="JAE34863.1"/>
    <property type="molecule type" value="Transcribed_RNA"/>
</dbReference>
<dbReference type="AlphaFoldDB" id="A0A0A9HPL1"/>
<protein>
    <submittedName>
        <fullName evidence="1">Uncharacterized protein</fullName>
    </submittedName>
</protein>
<reference evidence="1" key="1">
    <citation type="submission" date="2014-09" db="EMBL/GenBank/DDBJ databases">
        <authorList>
            <person name="Magalhaes I.L.F."/>
            <person name="Oliveira U."/>
            <person name="Santos F.R."/>
            <person name="Vidigal T.H.D.A."/>
            <person name="Brescovit A.D."/>
            <person name="Santos A.J."/>
        </authorList>
    </citation>
    <scope>NUCLEOTIDE SEQUENCE</scope>
    <source>
        <tissue evidence="1">Shoot tissue taken approximately 20 cm above the soil surface</tissue>
    </source>
</reference>
<name>A0A0A9HPL1_ARUDO</name>
<evidence type="ECO:0000313" key="1">
    <source>
        <dbReference type="EMBL" id="JAE34863.1"/>
    </source>
</evidence>
<sequence>MYLFTNTNVRKIGKSLMFLPSSDPPCHCSFQGAARASVIVCRCGGYRASRAQGFRCCIVHEARHMQVIMFAKSCPRYF</sequence>
<proteinExistence type="predicted"/>